<name>A0AA88GB69_NAELO</name>
<protein>
    <submittedName>
        <fullName evidence="1">Uncharacterized protein</fullName>
    </submittedName>
</protein>
<accession>A0AA88GB69</accession>
<dbReference type="RefSeq" id="XP_044541784.1">
    <property type="nucleotide sequence ID" value="XM_044689628.1"/>
</dbReference>
<gene>
    <name evidence="1" type="ORF">C9374_013720</name>
</gene>
<comment type="caution">
    <text evidence="1">The sequence shown here is derived from an EMBL/GenBank/DDBJ whole genome shotgun (WGS) entry which is preliminary data.</text>
</comment>
<dbReference type="EMBL" id="PYSW02000073">
    <property type="protein sequence ID" value="KAG2370920.1"/>
    <property type="molecule type" value="Genomic_DNA"/>
</dbReference>
<sequence>MPNVWTDKVFISKCDHRHVVLESCAIPLAAFLVSITFQEYDTLKTLVDFSTHNHQLAVSPFVSDKVQPFVYFQVMDDYLDDLEFDTENFEWTDRDFGKGGEWIPKFFNAGAYAEEYSYRASFIDESREWKVTKVYNSYYV</sequence>
<evidence type="ECO:0000313" key="1">
    <source>
        <dbReference type="EMBL" id="KAG2370920.1"/>
    </source>
</evidence>
<dbReference type="GeneID" id="68106173"/>
<keyword evidence="2" id="KW-1185">Reference proteome</keyword>
<evidence type="ECO:0000313" key="2">
    <source>
        <dbReference type="Proteomes" id="UP000816034"/>
    </source>
</evidence>
<reference evidence="1 2" key="1">
    <citation type="journal article" date="2018" name="BMC Genomics">
        <title>The genome of Naegleria lovaniensis, the basis for a comparative approach to unravel pathogenicity factors of the human pathogenic amoeba N. fowleri.</title>
        <authorList>
            <person name="Liechti N."/>
            <person name="Schurch N."/>
            <person name="Bruggmann R."/>
            <person name="Wittwer M."/>
        </authorList>
    </citation>
    <scope>NUCLEOTIDE SEQUENCE [LARGE SCALE GENOMIC DNA]</scope>
    <source>
        <strain evidence="1 2">ATCC 30569</strain>
    </source>
</reference>
<dbReference type="Proteomes" id="UP000816034">
    <property type="component" value="Unassembled WGS sequence"/>
</dbReference>
<dbReference type="AlphaFoldDB" id="A0AA88GB69"/>
<proteinExistence type="predicted"/>
<organism evidence="1 2">
    <name type="scientific">Naegleria lovaniensis</name>
    <name type="common">Amoeba</name>
    <dbReference type="NCBI Taxonomy" id="51637"/>
    <lineage>
        <taxon>Eukaryota</taxon>
        <taxon>Discoba</taxon>
        <taxon>Heterolobosea</taxon>
        <taxon>Tetramitia</taxon>
        <taxon>Eutetramitia</taxon>
        <taxon>Vahlkampfiidae</taxon>
        <taxon>Naegleria</taxon>
    </lineage>
</organism>